<dbReference type="Proteomes" id="UP001432209">
    <property type="component" value="Chromosome"/>
</dbReference>
<dbReference type="InterPro" id="IPR049551">
    <property type="entry name" value="PKS_DH_C"/>
</dbReference>
<reference evidence="11" key="1">
    <citation type="submission" date="2022-10" db="EMBL/GenBank/DDBJ databases">
        <title>The complete genomes of actinobacterial strains from the NBC collection.</title>
        <authorList>
            <person name="Joergensen T.S."/>
            <person name="Alvarez Arevalo M."/>
            <person name="Sterndorff E.B."/>
            <person name="Faurdal D."/>
            <person name="Vuksanovic O."/>
            <person name="Mourched A.-S."/>
            <person name="Charusanti P."/>
            <person name="Shaw S."/>
            <person name="Blin K."/>
            <person name="Weber T."/>
        </authorList>
    </citation>
    <scope>NUCLEOTIDE SEQUENCE</scope>
    <source>
        <strain evidence="11">NBC_01432</strain>
    </source>
</reference>
<dbReference type="RefSeq" id="WP_329074267.1">
    <property type="nucleotide sequence ID" value="NZ_CP109495.1"/>
</dbReference>
<dbReference type="InterPro" id="IPR018201">
    <property type="entry name" value="Ketoacyl_synth_AS"/>
</dbReference>
<dbReference type="Gene3D" id="3.40.47.10">
    <property type="match status" value="2"/>
</dbReference>
<dbReference type="InterPro" id="IPR010071">
    <property type="entry name" value="AA_adenyl_dom"/>
</dbReference>
<evidence type="ECO:0000259" key="8">
    <source>
        <dbReference type="PROSITE" id="PS50075"/>
    </source>
</evidence>
<evidence type="ECO:0000259" key="10">
    <source>
        <dbReference type="PROSITE" id="PS52019"/>
    </source>
</evidence>
<dbReference type="Pfam" id="PF00551">
    <property type="entry name" value="Formyl_trans_N"/>
    <property type="match status" value="1"/>
</dbReference>
<dbReference type="InterPro" id="IPR032821">
    <property type="entry name" value="PKS_assoc"/>
</dbReference>
<accession>A0ABZ1ZVZ4</accession>
<feature type="active site" description="Proton donor; for dehydratase activity" evidence="6">
    <location>
        <position position="1947"/>
    </location>
</feature>
<dbReference type="SMART" id="SM00823">
    <property type="entry name" value="PKS_PP"/>
    <property type="match status" value="2"/>
</dbReference>
<dbReference type="SUPFAM" id="SSF53328">
    <property type="entry name" value="Formyltransferase"/>
    <property type="match status" value="1"/>
</dbReference>
<dbReference type="InterPro" id="IPR020841">
    <property type="entry name" value="PKS_Beta-ketoAc_synthase_dom"/>
</dbReference>
<dbReference type="Gene3D" id="3.30.300.30">
    <property type="match status" value="1"/>
</dbReference>
<sequence length="3103" mass="325918">MPTNCFIIGGTRVLTQCAAQLLDAGVRIEGVFSDDPAVTAWADTHAIPVLDPHGDLSATLSAQPFDYLFSMVNFRILPAAILDLPTTAAINFHDGPLPRYSGSNVPAWALYEGASRHAATWHRMTEAVDAGGVLLERWFPIRDHSTALSLTYETAEVGIDLFADLVPHVVARTLPEPVDTSDRERRFYRRSARMASGGVIHAGTSAGEAVRISKALDYGSFPNPLGVPTLVTEQGAVFTRQVRLIPREDPRTETTVLSVTTSAITLSAPDADLVLSDCVAVDGSALSGQAAAQRLGIAPGSPLPAASARRLADIAAAQKPLRAHEPWWRARLESLRPAPLTVADFSAAGAHYGRYELAFMPRSRDEAVAVARAFLTVVAERTGEQTFDFAWSPAAARVLAERTHGIAAARFPVRFDGDSSRSLRDKLAEATAREGYAGDLEVRLGLAGRPLGSDEPSFTRVMVLDRVAGEEASAEPHTEIALLCLEDGPPTVFVRETAMGEDEALEFTERVEDLALTALLHGEEPHPHPVAGPDAESVSEPVSEPLAEALAEPAAEPLVEARSPEPVAEPSTAGTVLDLFEATVADRPKAVAVRSGTRTLDYAGLDAWADAIAADLHDQGIESGSVVGVLMERDLPLLPAMLGILRSGAAFLPLDPGYPVERLRRYVDVSRCDLILTDTRTHDLGTSLGDARSVPGSNGSAQAVPPQVTPSGLAYLLFTSGSTGDPKGVEVEHGALANFLTGIGDRLGVSPDDTLLAHTTVAFDISLLELFLGLTVGATVVLASRETAGDPSRLAELTGDVTVAQATPSLWRLLLGTGWTPHPELTVLSGGEALPPATAERLHAPARALWNLYGPTEATIWASCHEVTAVGSFLPLGEPLPNMELHVLDAELAPCAAGATGALYLSGTGLARGYAGRPDLTDDVFVVHPETGVRLYRTGDEVRLHADGSIEWLGRGDAQVKVRGNRIEPAEIERVLERFDGVTAAVVVAARFEGRGEPRLTAYLVGDGTPAKSRLDAFVGDALPRYMVPDAYVALDALPLTDNGKVARARLPLPTRDNVIRSAAAPAATPERSGALSEPVSVSAVSVTVEALAESIAGVFAATLDHPAFDVHANFFDLGGDSANVTFAAVQLGRELGATVTAPSIFATGTPMKLARLLGAEGVVRLLEPETEQAATVEELAEPEPVAPAVPVAAPASAASVSAEPVAPARPADEGALAVIGMACRFPGATTPDEFWQNLVGGVSSVGPAPEGKRGWSHLWSDADEVPMAWVDGAEYFDAARFGLTDREARRMDPLQRTLLSVTAEALESCGHDHTSLGAATGVFVGAIASDFPEIVAGSVGYHDPHVATGTAASMIANRLSHVFDWSGPSFTVDTACSSSLVALHEAAMHLRAGDVDAAVVGAANLVLTPTKSRSFARNGMLSPQGMCRTFDDDADGYVRGEGTGAVILKRLADAERDGDPVLAVIRGTAVNHTGGSAGFLTAPSRPAQEAVLRKALAASGRTPADIGYVEAHGTGTQLGDLVELEALHAVLGEPAGRRPVALGSVKTNIGHLEPAAGIAGLIKTILTLQAGHIPPSLNFNTPNSSFDFDGSPLFVADRPQPWGSGPRVAGISSFGFGGANAHVVVEAGPVGVSDGTESGPRLLVLSAGSDDALRTLAHRLVLMLRSAYCPSLDDLSEASRRRPAATHRLACVADSVEQLEDKLRLFLAGVADIRSLHVGVATAETDGTQPIGAGAGREALDEAARAFATGATLPTGRRQRAGVRFPTAPHTEKYLWLEPAELPDSPAAAQRTNNTWTEHPEAAEHLVLGRPTLPGAGYPGKVAELLGRERFGLRDLTFRAAVEAPTTLKAERDNNTLAFRAGGGGAVVCTAELTDPEQATLAPAATTDGFTPVAVDAMYDAFERAGLSYGAGFRTVSTLSVAPGEATGVLRGDAPTTGAVDARLLDGAFQIALAACGAQGLYVPFTVARLTVLGRLPDTVRVYARRDRDTATDSGLLTASLVILDGDEPVLEARGITWKRLSQAPSPDATGGDTGKGHRAAPPSSRTPAPTRIPTPAHVSNGARPGPAPSRSAAGDLDAAVAQWVAGALELDVDELETDRPLQEQGLDSMLAVSLAQDIRAKLDVDIPVTLVLEVGTVDRLAAELRDEYGAGVPAVASEPTDAGHPEAGVAQPDAVPDEQPEPAPVRAPAPAPAQIRTVEPSDPPVPGDADLHDIAIIGFDGVFPNAANTDELWRVLLEGVDCLSEVPASRWDIDSYYGTEGKPGTVYLRRAGFVEGLTDFDAGFFRLSPAEAEWIDPQQRHLVQSAWRAMEDAGLAGDTHRSTGVFVGASYQHYRDMVVGDVVQTAAGLGNHNAILANRVSFFLDLHGPSMTIDTLCSSSLVALHTAVRSIRDGECEQAIVAGVHLAMSPQYFQLGARLRSFSPSNALRPFDSGADGFVPGEGVVTVVVKPLRAAQRDGDRIRGVIRGSAVNHGGRTSGLTVPSSAAQQEVISAALGDAGVSVESIGLVEAHGTGTSLGDPIEVEGLTRAWRGVTDKSQFCALGSLKGNVGHLEPAAGLAGLVKVLLAMEHEMVPPSLHVVRPNDHIRFEETPFYLADRAVEWPRNGTPRRAAVSAFGMGGVNAHVIVEEPPTPRRREAPAQDSYVVRVSAADETALRTLADAYAETLIDTSEDDLGDFAFTANTARAAHRYGVAVQGADTRELAAGLKEVVTGRGALSRKGGKAQPSAFMFTGQGSQYVGMGRGLYGVEPVFRAALDECADVLAGHVDVPLKELLFGEVGGGRLDRTGYAQPAIVSVQVGLVRWLESVGVRPDVVVGHSLGELTAAWVAGVLDLGDLLELTAVRGRLMESQPGAGAMAVVHADAEAVVAAISAHPGVEIAAFNARRSVTITGLADAVQGFCQDSGLRAQQLTVSHAFHSAAMQGAVAPFVEAVAGRILSAPVIGFASTVTGGWHSAETVTDPDYWGRAIREPVHFSQALTTLAEAGPAVAWEIGSHPQLTSLARASWSGTQPTWLSTLRRDRTDQVQLHSAVANYYNHTRTDLDWTGLHQDKGRRTTTIPTYPFNRQELAAPPVRRGGTGTSTLSHPLFDRHYEHRSEGQ</sequence>
<dbReference type="InterPro" id="IPR016039">
    <property type="entry name" value="Thiolase-like"/>
</dbReference>
<dbReference type="Gene3D" id="3.40.50.12780">
    <property type="entry name" value="N-terminal domain of ligase-like"/>
    <property type="match status" value="1"/>
</dbReference>
<dbReference type="EMBL" id="CP109495">
    <property type="protein sequence ID" value="WUX50637.1"/>
    <property type="molecule type" value="Genomic_DNA"/>
</dbReference>
<dbReference type="SUPFAM" id="SSF53901">
    <property type="entry name" value="Thiolase-like"/>
    <property type="match status" value="2"/>
</dbReference>
<dbReference type="InterPro" id="IPR002376">
    <property type="entry name" value="Formyl_transf_N"/>
</dbReference>
<dbReference type="InterPro" id="IPR045851">
    <property type="entry name" value="AMP-bd_C_sf"/>
</dbReference>
<keyword evidence="1" id="KW-0596">Phosphopantetheine</keyword>
<evidence type="ECO:0000256" key="4">
    <source>
        <dbReference type="ARBA" id="ARBA00023194"/>
    </source>
</evidence>
<dbReference type="Gene3D" id="3.30.70.3290">
    <property type="match status" value="2"/>
</dbReference>
<evidence type="ECO:0000256" key="2">
    <source>
        <dbReference type="ARBA" id="ARBA00022553"/>
    </source>
</evidence>
<evidence type="ECO:0000256" key="5">
    <source>
        <dbReference type="ARBA" id="ARBA00023315"/>
    </source>
</evidence>
<dbReference type="Gene3D" id="3.40.366.10">
    <property type="entry name" value="Malonyl-Coenzyme A Acyl Carrier Protein, domain 2"/>
    <property type="match status" value="1"/>
</dbReference>
<evidence type="ECO:0000256" key="7">
    <source>
        <dbReference type="SAM" id="MobiDB-lite"/>
    </source>
</evidence>
<feature type="domain" description="Carrier" evidence="8">
    <location>
        <begin position="2073"/>
        <end position="2150"/>
    </location>
</feature>
<dbReference type="InterPro" id="IPR050091">
    <property type="entry name" value="PKS_NRPS_Biosynth_Enz"/>
</dbReference>
<dbReference type="PROSITE" id="PS50075">
    <property type="entry name" value="CARRIER"/>
    <property type="match status" value="2"/>
</dbReference>
<dbReference type="InterPro" id="IPR036477">
    <property type="entry name" value="Formyl_transf_N_sf"/>
</dbReference>
<dbReference type="InterPro" id="IPR016036">
    <property type="entry name" value="Malonyl_transacylase_ACP-bd"/>
</dbReference>
<dbReference type="InterPro" id="IPR042104">
    <property type="entry name" value="PKS_dehydratase_sf"/>
</dbReference>
<dbReference type="SMART" id="SM01294">
    <property type="entry name" value="PKS_PP_betabranch"/>
    <property type="match status" value="1"/>
</dbReference>
<dbReference type="SUPFAM" id="SSF52151">
    <property type="entry name" value="FabD/lysophospholipase-like"/>
    <property type="match status" value="1"/>
</dbReference>
<dbReference type="PANTHER" id="PTHR43775:SF37">
    <property type="entry name" value="SI:DKEY-61P9.11"/>
    <property type="match status" value="1"/>
</dbReference>
<dbReference type="Gene3D" id="3.40.50.12230">
    <property type="match status" value="1"/>
</dbReference>
<feature type="region of interest" description="Disordered" evidence="7">
    <location>
        <begin position="2156"/>
        <end position="2190"/>
    </location>
</feature>
<dbReference type="Pfam" id="PF14765">
    <property type="entry name" value="PS-DH"/>
    <property type="match status" value="1"/>
</dbReference>
<dbReference type="PROSITE" id="PS00606">
    <property type="entry name" value="KS3_1"/>
    <property type="match status" value="1"/>
</dbReference>
<feature type="domain" description="Ketosynthase family 3 (KS3)" evidence="9">
    <location>
        <begin position="2213"/>
        <end position="2632"/>
    </location>
</feature>
<keyword evidence="4" id="KW-0045">Antibiotic biosynthesis</keyword>
<dbReference type="InterPro" id="IPR009081">
    <property type="entry name" value="PP-bd_ACP"/>
</dbReference>
<feature type="domain" description="PKS/mFAS DH" evidence="10">
    <location>
        <begin position="1773"/>
        <end position="2028"/>
    </location>
</feature>
<dbReference type="InterPro" id="IPR014043">
    <property type="entry name" value="Acyl_transferase_dom"/>
</dbReference>
<dbReference type="SUPFAM" id="SSF55048">
    <property type="entry name" value="Probable ACP-binding domain of malonyl-CoA ACP transacylase"/>
    <property type="match status" value="1"/>
</dbReference>
<dbReference type="InterPro" id="IPR016035">
    <property type="entry name" value="Acyl_Trfase/lysoPLipase"/>
</dbReference>
<dbReference type="InterPro" id="IPR014031">
    <property type="entry name" value="Ketoacyl_synth_C"/>
</dbReference>
<gene>
    <name evidence="11" type="ORF">OG442_03175</name>
</gene>
<dbReference type="Gene3D" id="1.10.1200.10">
    <property type="entry name" value="ACP-like"/>
    <property type="match status" value="2"/>
</dbReference>
<feature type="domain" description="Carrier" evidence="8">
    <location>
        <begin position="1083"/>
        <end position="1162"/>
    </location>
</feature>
<dbReference type="InterPro" id="IPR025110">
    <property type="entry name" value="AMP-bd_C"/>
</dbReference>
<organism evidence="11 12">
    <name type="scientific">Streptomyces niveus</name>
    <name type="common">Streptomyces spheroides</name>
    <dbReference type="NCBI Taxonomy" id="193462"/>
    <lineage>
        <taxon>Bacteria</taxon>
        <taxon>Bacillati</taxon>
        <taxon>Actinomycetota</taxon>
        <taxon>Actinomycetes</taxon>
        <taxon>Kitasatosporales</taxon>
        <taxon>Streptomycetaceae</taxon>
        <taxon>Streptomyces</taxon>
    </lineage>
</organism>
<dbReference type="PROSITE" id="PS52004">
    <property type="entry name" value="KS3_2"/>
    <property type="match status" value="2"/>
</dbReference>
<feature type="region of interest" description="Disordered" evidence="7">
    <location>
        <begin position="523"/>
        <end position="547"/>
    </location>
</feature>
<dbReference type="Pfam" id="PF02801">
    <property type="entry name" value="Ketoacyl-synt_C"/>
    <property type="match status" value="2"/>
</dbReference>
<feature type="region of interest" description="Disordered" evidence="7">
    <location>
        <begin position="2019"/>
        <end position="2076"/>
    </location>
</feature>
<dbReference type="NCBIfam" id="TIGR01733">
    <property type="entry name" value="AA-adenyl-dom"/>
    <property type="match status" value="1"/>
</dbReference>
<evidence type="ECO:0000256" key="6">
    <source>
        <dbReference type="PROSITE-ProRule" id="PRU01363"/>
    </source>
</evidence>
<protein>
    <submittedName>
        <fullName evidence="11">Amino acid adenylation domain-containing protein</fullName>
    </submittedName>
</protein>
<dbReference type="InterPro" id="IPR000873">
    <property type="entry name" value="AMP-dep_synth/lig_dom"/>
</dbReference>
<keyword evidence="12" id="KW-1185">Reference proteome</keyword>
<dbReference type="InterPro" id="IPR049900">
    <property type="entry name" value="PKS_mFAS_DH"/>
</dbReference>
<evidence type="ECO:0000256" key="1">
    <source>
        <dbReference type="ARBA" id="ARBA00022450"/>
    </source>
</evidence>
<dbReference type="Pfam" id="PF16197">
    <property type="entry name" value="KAsynt_C_assoc"/>
    <property type="match status" value="2"/>
</dbReference>
<dbReference type="InterPro" id="IPR020845">
    <property type="entry name" value="AMP-binding_CS"/>
</dbReference>
<dbReference type="Pfam" id="PF00501">
    <property type="entry name" value="AMP-binding"/>
    <property type="match status" value="1"/>
</dbReference>
<dbReference type="SMART" id="SM00827">
    <property type="entry name" value="PKS_AT"/>
    <property type="match status" value="1"/>
</dbReference>
<dbReference type="Pfam" id="PF00550">
    <property type="entry name" value="PP-binding"/>
    <property type="match status" value="2"/>
</dbReference>
<name>A0ABZ1ZVZ4_STRNV</name>
<dbReference type="InterPro" id="IPR042099">
    <property type="entry name" value="ANL_N_sf"/>
</dbReference>
<feature type="region of interest" description="C-terminal hotdog fold" evidence="6">
    <location>
        <begin position="1891"/>
        <end position="2028"/>
    </location>
</feature>
<dbReference type="PROSITE" id="PS00455">
    <property type="entry name" value="AMP_BINDING"/>
    <property type="match status" value="1"/>
</dbReference>
<dbReference type="SMART" id="SM00825">
    <property type="entry name" value="PKS_KS"/>
    <property type="match status" value="2"/>
</dbReference>
<evidence type="ECO:0000256" key="3">
    <source>
        <dbReference type="ARBA" id="ARBA00022679"/>
    </source>
</evidence>
<feature type="active site" description="Proton acceptor; for dehydratase activity" evidence="6">
    <location>
        <position position="1806"/>
    </location>
</feature>
<dbReference type="Gene3D" id="3.10.129.110">
    <property type="entry name" value="Polyketide synthase dehydratase"/>
    <property type="match status" value="1"/>
</dbReference>
<dbReference type="CDD" id="cd00833">
    <property type="entry name" value="PKS"/>
    <property type="match status" value="2"/>
</dbReference>
<evidence type="ECO:0000259" key="9">
    <source>
        <dbReference type="PROSITE" id="PS52004"/>
    </source>
</evidence>
<evidence type="ECO:0000313" key="11">
    <source>
        <dbReference type="EMBL" id="WUX50637.1"/>
    </source>
</evidence>
<feature type="compositionally biased region" description="Basic and acidic residues" evidence="7">
    <location>
        <begin position="3091"/>
        <end position="3103"/>
    </location>
</feature>
<dbReference type="InterPro" id="IPR014030">
    <property type="entry name" value="Ketoacyl_synth_N"/>
</dbReference>
<keyword evidence="5" id="KW-0012">Acyltransferase</keyword>
<proteinExistence type="predicted"/>
<feature type="compositionally biased region" description="Low complexity" evidence="7">
    <location>
        <begin position="2041"/>
        <end position="2076"/>
    </location>
</feature>
<dbReference type="Pfam" id="PF00109">
    <property type="entry name" value="ketoacyl-synt"/>
    <property type="match status" value="2"/>
</dbReference>
<dbReference type="InterPro" id="IPR001227">
    <property type="entry name" value="Ac_transferase_dom_sf"/>
</dbReference>
<feature type="domain" description="Ketosynthase family 3 (KS3)" evidence="9">
    <location>
        <begin position="1214"/>
        <end position="1628"/>
    </location>
</feature>
<dbReference type="PANTHER" id="PTHR43775">
    <property type="entry name" value="FATTY ACID SYNTHASE"/>
    <property type="match status" value="1"/>
</dbReference>
<evidence type="ECO:0000313" key="12">
    <source>
        <dbReference type="Proteomes" id="UP001432209"/>
    </source>
</evidence>
<dbReference type="PROSITE" id="PS52019">
    <property type="entry name" value="PKS_MFAS_DH"/>
    <property type="match status" value="1"/>
</dbReference>
<keyword evidence="3" id="KW-0808">Transferase</keyword>
<dbReference type="InterPro" id="IPR020806">
    <property type="entry name" value="PKS_PP-bd"/>
</dbReference>
<feature type="region of interest" description="Disordered" evidence="7">
    <location>
        <begin position="3074"/>
        <end position="3103"/>
    </location>
</feature>
<feature type="region of interest" description="N-terminal hotdog fold" evidence="6">
    <location>
        <begin position="1773"/>
        <end position="1881"/>
    </location>
</feature>
<dbReference type="Pfam" id="PF13193">
    <property type="entry name" value="AMP-binding_C"/>
    <property type="match status" value="1"/>
</dbReference>
<dbReference type="SUPFAM" id="SSF47336">
    <property type="entry name" value="ACP-like"/>
    <property type="match status" value="2"/>
</dbReference>
<dbReference type="Pfam" id="PF00698">
    <property type="entry name" value="Acyl_transf_1"/>
    <property type="match status" value="1"/>
</dbReference>
<dbReference type="InterPro" id="IPR036736">
    <property type="entry name" value="ACP-like_sf"/>
</dbReference>
<keyword evidence="2" id="KW-0597">Phosphoprotein</keyword>
<dbReference type="SUPFAM" id="SSF56801">
    <property type="entry name" value="Acetyl-CoA synthetase-like"/>
    <property type="match status" value="1"/>
</dbReference>